<evidence type="ECO:0008006" key="3">
    <source>
        <dbReference type="Google" id="ProtNLM"/>
    </source>
</evidence>
<protein>
    <recommendedName>
        <fullName evidence="3">Protein kinase domain-containing protein</fullName>
    </recommendedName>
</protein>
<name>A0A401GX42_9APHY</name>
<dbReference type="RefSeq" id="XP_027617708.1">
    <property type="nucleotide sequence ID" value="XM_027761907.1"/>
</dbReference>
<dbReference type="InParanoid" id="A0A401GX42"/>
<sequence length="92" mass="10509">MEASPDGIFMLSSLSRSDHSVRYYFIDFGISSLIGKGESPYVLGREGRDKELPEMSSEVPYDAFKVDIFVLGNLYKKEFLQVLTFLSLWCKL</sequence>
<comment type="caution">
    <text evidence="1">The sequence shown here is derived from an EMBL/GenBank/DDBJ whole genome shotgun (WGS) entry which is preliminary data.</text>
</comment>
<dbReference type="OrthoDB" id="5987198at2759"/>
<evidence type="ECO:0000313" key="2">
    <source>
        <dbReference type="Proteomes" id="UP000287166"/>
    </source>
</evidence>
<accession>A0A401GX42</accession>
<evidence type="ECO:0000313" key="1">
    <source>
        <dbReference type="EMBL" id="GBE86795.1"/>
    </source>
</evidence>
<reference evidence="1 2" key="1">
    <citation type="journal article" date="2018" name="Sci. Rep.">
        <title>Genome sequence of the cauliflower mushroom Sparassis crispa (Hanabiratake) and its association with beneficial usage.</title>
        <authorList>
            <person name="Kiyama R."/>
            <person name="Furutani Y."/>
            <person name="Kawaguchi K."/>
            <person name="Nakanishi T."/>
        </authorList>
    </citation>
    <scope>NUCLEOTIDE SEQUENCE [LARGE SCALE GENOMIC DNA]</scope>
</reference>
<keyword evidence="2" id="KW-1185">Reference proteome</keyword>
<proteinExistence type="predicted"/>
<dbReference type="STRING" id="139825.A0A401GX42"/>
<dbReference type="AlphaFoldDB" id="A0A401GX42"/>
<dbReference type="Proteomes" id="UP000287166">
    <property type="component" value="Unassembled WGS sequence"/>
</dbReference>
<dbReference type="GeneID" id="38783712"/>
<organism evidence="1 2">
    <name type="scientific">Sparassis crispa</name>
    <dbReference type="NCBI Taxonomy" id="139825"/>
    <lineage>
        <taxon>Eukaryota</taxon>
        <taxon>Fungi</taxon>
        <taxon>Dikarya</taxon>
        <taxon>Basidiomycota</taxon>
        <taxon>Agaricomycotina</taxon>
        <taxon>Agaricomycetes</taxon>
        <taxon>Polyporales</taxon>
        <taxon>Sparassidaceae</taxon>
        <taxon>Sparassis</taxon>
    </lineage>
</organism>
<gene>
    <name evidence="1" type="ORF">SCP_1000370</name>
</gene>
<dbReference type="EMBL" id="BFAD01000010">
    <property type="protein sequence ID" value="GBE86795.1"/>
    <property type="molecule type" value="Genomic_DNA"/>
</dbReference>